<sequence length="485" mass="52914">MSAKPTNPNVQTEPMLPSAPAAHKSKKPGLLTRLFGRALTGTELEIVIAPFVDAAGVDHARTIMEAFSGLDNIHLNQIRDVPILNPVLVRTDHLPAACAQAMNWVGKYNADLVIWGDVPPPGTTLFIHFAAPPPVDEAPAGTISPFQALMLPVGFDPQDLGALLRASALAAMHPQIDSKRQNRRQLVAETLEHAAAAMEHIRADFTVREQASIHAMFANALASFGHLFPGTEVYLRASQSYAKAIKGTHRTESPTNWAYLQRNLATVLQAIGERTDDSETLGRAVEAYRAALEVFSLEATPFPWATTQNQLGEVLYRLDLKSQGSKYIKEALGLFQGALKVLSKRSTPMLWSQTMNNFGQAAQVLGRELKSDEVLTRAVEAYAQALTVRQRAAHPTLWAATQNNMGSALFTLGRMTDNSKQLEAALDAFMGAREVYSALGLTRMVEITEKNIAHATESLPEGATKSTNDDPAMWWLEDDESSSKK</sequence>
<evidence type="ECO:0000313" key="2">
    <source>
        <dbReference type="EMBL" id="OEJ69234.1"/>
    </source>
</evidence>
<comment type="caution">
    <text evidence="2">The sequence shown here is derived from an EMBL/GenBank/DDBJ whole genome shotgun (WGS) entry which is preliminary data.</text>
</comment>
<dbReference type="InterPro" id="IPR011990">
    <property type="entry name" value="TPR-like_helical_dom_sf"/>
</dbReference>
<dbReference type="EMBL" id="MCGG01000008">
    <property type="protein sequence ID" value="OEJ69234.1"/>
    <property type="molecule type" value="Genomic_DNA"/>
</dbReference>
<feature type="region of interest" description="Disordered" evidence="1">
    <location>
        <begin position="456"/>
        <end position="485"/>
    </location>
</feature>
<dbReference type="Gene3D" id="1.25.40.10">
    <property type="entry name" value="Tetratricopeptide repeat domain"/>
    <property type="match status" value="2"/>
</dbReference>
<dbReference type="OrthoDB" id="433986at2"/>
<reference evidence="3" key="1">
    <citation type="submission" date="2016-07" db="EMBL/GenBank/DDBJ databases">
        <authorList>
            <person name="Florea S."/>
            <person name="Webb J.S."/>
            <person name="Jaromczyk J."/>
            <person name="Schardl C.L."/>
        </authorList>
    </citation>
    <scope>NUCLEOTIDE SEQUENCE [LARGE SCALE GENOMIC DNA]</scope>
    <source>
        <strain evidence="3">MV-1</strain>
    </source>
</reference>
<dbReference type="SUPFAM" id="SSF48452">
    <property type="entry name" value="TPR-like"/>
    <property type="match status" value="2"/>
</dbReference>
<dbReference type="STRING" id="28181.BEN30_03875"/>
<organism evidence="2 3">
    <name type="scientific">Magnetovibrio blakemorei</name>
    <dbReference type="NCBI Taxonomy" id="28181"/>
    <lineage>
        <taxon>Bacteria</taxon>
        <taxon>Pseudomonadati</taxon>
        <taxon>Pseudomonadota</taxon>
        <taxon>Alphaproteobacteria</taxon>
        <taxon>Rhodospirillales</taxon>
        <taxon>Magnetovibrionaceae</taxon>
        <taxon>Magnetovibrio</taxon>
    </lineage>
</organism>
<feature type="compositionally biased region" description="Polar residues" evidence="1">
    <location>
        <begin position="1"/>
        <end position="12"/>
    </location>
</feature>
<dbReference type="Proteomes" id="UP000095347">
    <property type="component" value="Unassembled WGS sequence"/>
</dbReference>
<feature type="compositionally biased region" description="Acidic residues" evidence="1">
    <location>
        <begin position="476"/>
        <end position="485"/>
    </location>
</feature>
<keyword evidence="3" id="KW-1185">Reference proteome</keyword>
<evidence type="ECO:0000256" key="1">
    <source>
        <dbReference type="SAM" id="MobiDB-lite"/>
    </source>
</evidence>
<gene>
    <name evidence="2" type="ORF">BEN30_03875</name>
</gene>
<accession>A0A1E5QBA5</accession>
<name>A0A1E5QBA5_9PROT</name>
<dbReference type="RefSeq" id="WP_069956699.1">
    <property type="nucleotide sequence ID" value="NZ_MCGG01000008.1"/>
</dbReference>
<proteinExistence type="predicted"/>
<dbReference type="AlphaFoldDB" id="A0A1E5QBA5"/>
<evidence type="ECO:0000313" key="3">
    <source>
        <dbReference type="Proteomes" id="UP000095347"/>
    </source>
</evidence>
<protein>
    <submittedName>
        <fullName evidence="2">Uncharacterized protein</fullName>
    </submittedName>
</protein>
<feature type="region of interest" description="Disordered" evidence="1">
    <location>
        <begin position="1"/>
        <end position="24"/>
    </location>
</feature>